<evidence type="ECO:0000256" key="6">
    <source>
        <dbReference type="ARBA" id="ARBA00022737"/>
    </source>
</evidence>
<feature type="repeat" description="WD" evidence="12">
    <location>
        <begin position="199"/>
        <end position="239"/>
    </location>
</feature>
<dbReference type="InterPro" id="IPR015943">
    <property type="entry name" value="WD40/YVTN_repeat-like_dom_sf"/>
</dbReference>
<name>A0A0H5C3M6_CYBJN</name>
<dbReference type="GeneID" id="30990598"/>
<organism evidence="13 15">
    <name type="scientific">Cyberlindnera jadinii (strain ATCC 18201 / CBS 1600 / BCRC 20928 / JCM 3617 / NBRC 0987 / NRRL Y-1542)</name>
    <name type="common">Torula yeast</name>
    <name type="synonym">Candida utilis</name>
    <dbReference type="NCBI Taxonomy" id="983966"/>
    <lineage>
        <taxon>Eukaryota</taxon>
        <taxon>Fungi</taxon>
        <taxon>Dikarya</taxon>
        <taxon>Ascomycota</taxon>
        <taxon>Saccharomycotina</taxon>
        <taxon>Saccharomycetes</taxon>
        <taxon>Phaffomycetales</taxon>
        <taxon>Phaffomycetaceae</taxon>
        <taxon>Cyberlindnera</taxon>
    </lineage>
</organism>
<feature type="repeat" description="WD" evidence="12">
    <location>
        <begin position="150"/>
        <end position="198"/>
    </location>
</feature>
<dbReference type="Gene3D" id="1.20.960.30">
    <property type="match status" value="1"/>
</dbReference>
<dbReference type="PRINTS" id="PR00320">
    <property type="entry name" value="GPROTEINBRPT"/>
</dbReference>
<keyword evidence="16" id="KW-1185">Reference proteome</keyword>
<dbReference type="PANTHER" id="PTHR19848:SF8">
    <property type="entry name" value="F-BOX AND WD REPEAT DOMAIN CONTAINING 7"/>
    <property type="match status" value="1"/>
</dbReference>
<dbReference type="OMA" id="RGTCLMT"/>
<keyword evidence="4 11" id="KW-0132">Cell division</keyword>
<proteinExistence type="inferred from homology"/>
<dbReference type="PROSITE" id="PS50294">
    <property type="entry name" value="WD_REPEATS_REGION"/>
    <property type="match status" value="3"/>
</dbReference>
<dbReference type="EMBL" id="KV453926">
    <property type="protein sequence ID" value="ODV75361.1"/>
    <property type="molecule type" value="Genomic_DNA"/>
</dbReference>
<comment type="subcellular location">
    <subcellularLocation>
        <location evidence="11">Cytoplasm</location>
        <location evidence="11">Cytoskeleton</location>
    </subcellularLocation>
    <subcellularLocation>
        <location evidence="11">Cytoplasm</location>
        <location evidence="11">Cytoskeleton</location>
        <location evidence="11">Spindle pole</location>
    </subcellularLocation>
    <text evidence="11">Localizes to the plus ends of microtubules and the mitotic spindle poles.</text>
</comment>
<evidence type="ECO:0000256" key="9">
    <source>
        <dbReference type="ARBA" id="ARBA00023212"/>
    </source>
</evidence>
<keyword evidence="3 12" id="KW-0853">WD repeat</keyword>
<dbReference type="GO" id="GO:0005874">
    <property type="term" value="C:microtubule"/>
    <property type="evidence" value="ECO:0007669"/>
    <property type="project" value="UniProtKB-KW"/>
</dbReference>
<evidence type="ECO:0000256" key="3">
    <source>
        <dbReference type="ARBA" id="ARBA00022574"/>
    </source>
</evidence>
<evidence type="ECO:0000256" key="12">
    <source>
        <dbReference type="PROSITE-ProRule" id="PRU00221"/>
    </source>
</evidence>
<dbReference type="SUPFAM" id="SSF50978">
    <property type="entry name" value="WD40 repeat-like"/>
    <property type="match status" value="1"/>
</dbReference>
<dbReference type="InterPro" id="IPR020472">
    <property type="entry name" value="WD40_PAC1"/>
</dbReference>
<reference evidence="15" key="2">
    <citation type="journal article" date="2015" name="J. Biotechnol.">
        <title>The structure of the Cyberlindnera jadinii genome and its relation to Candida utilis analyzed by the occurrence of single nucleotide polymorphisms.</title>
        <authorList>
            <person name="Rupp O."/>
            <person name="Brinkrolf K."/>
            <person name="Buerth C."/>
            <person name="Kunigo M."/>
            <person name="Schneider J."/>
            <person name="Jaenicke S."/>
            <person name="Goesmann A."/>
            <person name="Puehler A."/>
            <person name="Jaeger K.-E."/>
            <person name="Ernst J.F."/>
        </authorList>
    </citation>
    <scope>NUCLEOTIDE SEQUENCE [LARGE SCALE GENOMIC DNA]</scope>
    <source>
        <strain evidence="15">ATCC 18201 / CBS 1600 / BCRC 20928 / JCM 3617 / NBRC 0987 / NRRL Y-1542</strain>
    </source>
</reference>
<keyword evidence="9 11" id="KW-0206">Cytoskeleton</keyword>
<reference evidence="14 16" key="3">
    <citation type="journal article" date="2016" name="Proc. Natl. Acad. Sci. U.S.A.">
        <title>Comparative genomics of biotechnologically important yeasts.</title>
        <authorList>
            <person name="Riley R."/>
            <person name="Haridas S."/>
            <person name="Wolfe K.H."/>
            <person name="Lopes M.R."/>
            <person name="Hittinger C.T."/>
            <person name="Goeker M."/>
            <person name="Salamov A.A."/>
            <person name="Wisecaver J.H."/>
            <person name="Long T.M."/>
            <person name="Calvey C.H."/>
            <person name="Aerts A.L."/>
            <person name="Barry K.W."/>
            <person name="Choi C."/>
            <person name="Clum A."/>
            <person name="Coughlan A.Y."/>
            <person name="Deshpande S."/>
            <person name="Douglass A.P."/>
            <person name="Hanson S.J."/>
            <person name="Klenk H.-P."/>
            <person name="LaButti K.M."/>
            <person name="Lapidus A."/>
            <person name="Lindquist E.A."/>
            <person name="Lipzen A.M."/>
            <person name="Meier-Kolthoff J.P."/>
            <person name="Ohm R.A."/>
            <person name="Otillar R.P."/>
            <person name="Pangilinan J.L."/>
            <person name="Peng Y."/>
            <person name="Rokas A."/>
            <person name="Rosa C.A."/>
            <person name="Scheuner C."/>
            <person name="Sibirny A.A."/>
            <person name="Slot J.C."/>
            <person name="Stielow J.B."/>
            <person name="Sun H."/>
            <person name="Kurtzman C.P."/>
            <person name="Blackwell M."/>
            <person name="Grigoriev I.V."/>
            <person name="Jeffries T.W."/>
        </authorList>
    </citation>
    <scope>NUCLEOTIDE SEQUENCE [LARGE SCALE GENOMIC DNA]</scope>
    <source>
        <strain evidence="16">ATCC 18201 / CBS 1600 / BCRC 20928 / JCM 3617 / NBRC 0987 / NRRL Y-1542</strain>
        <strain evidence="14">NRRL Y-1542</strain>
    </source>
</reference>
<feature type="coiled-coil region" evidence="11">
    <location>
        <begin position="56"/>
        <end position="83"/>
    </location>
</feature>
<comment type="subunit">
    <text evidence="11">Self-associates. Interacts with NDL1 and dynein.</text>
</comment>
<evidence type="ECO:0000313" key="14">
    <source>
        <dbReference type="EMBL" id="ODV75361.1"/>
    </source>
</evidence>
<dbReference type="AlphaFoldDB" id="A0A0H5C3M6"/>
<comment type="function">
    <text evidence="11">Positively regulates the activity of the minus-end directed microtubule motor protein dynein. Plays a central role in positioning the mitotic spindle at the bud neck during cell division. Targets cytoplasmic dynein to microtubule plus ends, thereby promoting dynein-mediated microtubule sliding along the bud cortex and consequently the movement of the mitotic spindle to the bud neck.</text>
</comment>
<accession>A0A0H5C3M6</accession>
<accession>A0A1E4S766</accession>
<dbReference type="InterPro" id="IPR019775">
    <property type="entry name" value="WD40_repeat_CS"/>
</dbReference>
<evidence type="ECO:0000256" key="7">
    <source>
        <dbReference type="ARBA" id="ARBA00022776"/>
    </source>
</evidence>
<evidence type="ECO:0000256" key="10">
    <source>
        <dbReference type="ARBA" id="ARBA00023306"/>
    </source>
</evidence>
<dbReference type="InterPro" id="IPR017252">
    <property type="entry name" value="Dynein_regulator_LIS1"/>
</dbReference>
<evidence type="ECO:0000313" key="13">
    <source>
        <dbReference type="EMBL" id="CEP22503.1"/>
    </source>
</evidence>
<dbReference type="Gene3D" id="2.130.10.10">
    <property type="entry name" value="YVTN repeat-like/Quinoprotein amine dehydrogenase"/>
    <property type="match status" value="3"/>
</dbReference>
<protein>
    <recommendedName>
        <fullName evidence="11">Nuclear distribution protein PAC1</fullName>
    </recommendedName>
    <alternativeName>
        <fullName evidence="11">Lissencephaly-1 homolog</fullName>
        <shortName evidence="11">LIS-1</shortName>
    </alternativeName>
    <alternativeName>
        <fullName evidence="11">nudF homolog</fullName>
    </alternativeName>
</protein>
<keyword evidence="2 11" id="KW-0963">Cytoplasm</keyword>
<evidence type="ECO:0000313" key="15">
    <source>
        <dbReference type="Proteomes" id="UP000038830"/>
    </source>
</evidence>
<sequence length="458" mass="51575">MSHLTDKQKADLHNSILNYLQPLVSQEAVLDSLQRDLNVTKVVDDNQLLQKKWTAILRLQKKITQLQGQVDQLSKMNDQSAENGFLSSTTDSNLTKFNWIPSKVKKSLTHTSNVTSVKIHPRLPQLVTATSQGTFNCWDLLDLTQPTISIQAHTRGINAIAISPEKLEFNNNNHVLVTCGSDLYVKVWDILTGKLIRTLSGHEHVVSDVVFKNEHVIFTCSRDTTIKIWDIQTGWCLKSFVGHSDWVRTLDIIAGEYLLSGSNDQSVRLSHGDSGTGLGLMIGHNQVVECVKFVPMISNKWIDSLNKLEYQGDDAMYRQLGFKYAVSGGRDDRINIWLLPQPIIRPHNNPAPSSNPHGQVVKTLIGHKSWVRDIAFHPNGKLLISCSDDKTIRFWDLETGDCIRTLMGHEGFINTIEWAPSICETLEDRLTDDETVINDNMRCILASGSTDQMVKIWD</sequence>
<dbReference type="GO" id="GO:0000922">
    <property type="term" value="C:spindle pole"/>
    <property type="evidence" value="ECO:0007669"/>
    <property type="project" value="UniProtKB-SubCell"/>
</dbReference>
<dbReference type="CDD" id="cd00200">
    <property type="entry name" value="WD40"/>
    <property type="match status" value="1"/>
</dbReference>
<gene>
    <name evidence="11" type="primary">PAC1</name>
    <name evidence="11" type="synonym">LIS1</name>
    <name evidence="13" type="ORF">BN1211_2876</name>
    <name evidence="14" type="ORF">CYBJADRAFT_171286</name>
</gene>
<feature type="repeat" description="WD" evidence="12">
    <location>
        <begin position="107"/>
        <end position="140"/>
    </location>
</feature>
<dbReference type="GO" id="GO:0000132">
    <property type="term" value="P:establishment of mitotic spindle orientation"/>
    <property type="evidence" value="ECO:0007669"/>
    <property type="project" value="UniProtKB-UniRule"/>
</dbReference>
<dbReference type="STRING" id="983966.A0A0H5C3M6"/>
<dbReference type="GO" id="GO:0051301">
    <property type="term" value="P:cell division"/>
    <property type="evidence" value="ECO:0007669"/>
    <property type="project" value="UniProtKB-KW"/>
</dbReference>
<keyword evidence="5 11" id="KW-0493">Microtubule</keyword>
<keyword evidence="7 11" id="KW-0498">Mitosis</keyword>
<evidence type="ECO:0000256" key="2">
    <source>
        <dbReference type="ARBA" id="ARBA00022490"/>
    </source>
</evidence>
<keyword evidence="1 11" id="KW-0813">Transport</keyword>
<feature type="repeat" description="WD" evidence="12">
    <location>
        <begin position="445"/>
        <end position="458"/>
    </location>
</feature>
<keyword evidence="10 11" id="KW-0131">Cell cycle</keyword>
<dbReference type="SMART" id="SM00320">
    <property type="entry name" value="WD40"/>
    <property type="match status" value="6"/>
</dbReference>
<keyword evidence="6" id="KW-0677">Repeat</keyword>
<dbReference type="InterPro" id="IPR001680">
    <property type="entry name" value="WD40_rpt"/>
</dbReference>
<dbReference type="Proteomes" id="UP000038830">
    <property type="component" value="Unassembled WGS sequence"/>
</dbReference>
<dbReference type="InterPro" id="IPR037190">
    <property type="entry name" value="LIS1_N"/>
</dbReference>
<evidence type="ECO:0000256" key="1">
    <source>
        <dbReference type="ARBA" id="ARBA00022448"/>
    </source>
</evidence>
<reference evidence="13" key="1">
    <citation type="submission" date="2014-12" db="EMBL/GenBank/DDBJ databases">
        <authorList>
            <person name="Jaenicke S."/>
        </authorList>
    </citation>
    <scope>NUCLEOTIDE SEQUENCE [LARGE SCALE GENOMIC DNA]</scope>
    <source>
        <strain evidence="13">CBS1600</strain>
    </source>
</reference>
<evidence type="ECO:0000256" key="8">
    <source>
        <dbReference type="ARBA" id="ARBA00023054"/>
    </source>
</evidence>
<dbReference type="Proteomes" id="UP000094389">
    <property type="component" value="Unassembled WGS sequence"/>
</dbReference>
<evidence type="ECO:0000256" key="5">
    <source>
        <dbReference type="ARBA" id="ARBA00022701"/>
    </source>
</evidence>
<dbReference type="HAMAP" id="MF_03141">
    <property type="entry name" value="lis1"/>
    <property type="match status" value="1"/>
</dbReference>
<dbReference type="GO" id="GO:0051012">
    <property type="term" value="P:microtubule sliding"/>
    <property type="evidence" value="ECO:0007669"/>
    <property type="project" value="UniProtKB-UniRule"/>
</dbReference>
<dbReference type="InterPro" id="IPR036322">
    <property type="entry name" value="WD40_repeat_dom_sf"/>
</dbReference>
<comment type="similarity">
    <text evidence="11">Belongs to the WD repeat LIS1/nudF family.</text>
</comment>
<feature type="repeat" description="WD" evidence="12">
    <location>
        <begin position="364"/>
        <end position="405"/>
    </location>
</feature>
<dbReference type="PROSITE" id="PS50082">
    <property type="entry name" value="WD_REPEATS_2"/>
    <property type="match status" value="5"/>
</dbReference>
<dbReference type="PANTHER" id="PTHR19848">
    <property type="entry name" value="WD40 REPEAT PROTEIN"/>
    <property type="match status" value="1"/>
</dbReference>
<dbReference type="PIRSF" id="PIRSF037647">
    <property type="entry name" value="Dynein_regulator_Lis1"/>
    <property type="match status" value="1"/>
</dbReference>
<dbReference type="EMBL" id="CDQK01000003">
    <property type="protein sequence ID" value="CEP22503.1"/>
    <property type="molecule type" value="Genomic_DNA"/>
</dbReference>
<evidence type="ECO:0000256" key="11">
    <source>
        <dbReference type="HAMAP-Rule" id="MF_03141"/>
    </source>
</evidence>
<keyword evidence="8 11" id="KW-0175">Coiled coil</keyword>
<dbReference type="SUPFAM" id="SSF109925">
    <property type="entry name" value="Lissencephaly-1 protein (Lis-1, PAF-AH alpha) N-terminal domain"/>
    <property type="match status" value="1"/>
</dbReference>
<evidence type="ECO:0000256" key="4">
    <source>
        <dbReference type="ARBA" id="ARBA00022618"/>
    </source>
</evidence>
<dbReference type="GO" id="GO:0005737">
    <property type="term" value="C:cytoplasm"/>
    <property type="evidence" value="ECO:0007669"/>
    <property type="project" value="UniProtKB-UniRule"/>
</dbReference>
<dbReference type="RefSeq" id="XP_020072400.1">
    <property type="nucleotide sequence ID" value="XM_020216202.1"/>
</dbReference>
<dbReference type="GO" id="GO:0005875">
    <property type="term" value="C:microtubule associated complex"/>
    <property type="evidence" value="ECO:0007669"/>
    <property type="project" value="UniProtKB-UniRule"/>
</dbReference>
<evidence type="ECO:0000313" key="16">
    <source>
        <dbReference type="Proteomes" id="UP000094389"/>
    </source>
</evidence>
<dbReference type="PROSITE" id="PS00678">
    <property type="entry name" value="WD_REPEATS_1"/>
    <property type="match status" value="3"/>
</dbReference>
<dbReference type="GO" id="GO:0070840">
    <property type="term" value="F:dynein complex binding"/>
    <property type="evidence" value="ECO:0007669"/>
    <property type="project" value="UniProtKB-UniRule"/>
</dbReference>
<dbReference type="Pfam" id="PF00400">
    <property type="entry name" value="WD40"/>
    <property type="match status" value="6"/>
</dbReference>
<dbReference type="OrthoDB" id="10264588at2759"/>